<dbReference type="Proteomes" id="UP000070544">
    <property type="component" value="Unassembled WGS sequence"/>
</dbReference>
<dbReference type="PRINTS" id="PR01573">
    <property type="entry name" value="SUPERTUBBY"/>
</dbReference>
<organism evidence="4 5">
    <name type="scientific">Gonapodya prolifera (strain JEL478)</name>
    <name type="common">Monoblepharis prolifera</name>
    <dbReference type="NCBI Taxonomy" id="1344416"/>
    <lineage>
        <taxon>Eukaryota</taxon>
        <taxon>Fungi</taxon>
        <taxon>Fungi incertae sedis</taxon>
        <taxon>Chytridiomycota</taxon>
        <taxon>Chytridiomycota incertae sedis</taxon>
        <taxon>Monoblepharidomycetes</taxon>
        <taxon>Monoblepharidales</taxon>
        <taxon>Gonapodyaceae</taxon>
        <taxon>Gonapodya</taxon>
    </lineage>
</organism>
<evidence type="ECO:0000256" key="2">
    <source>
        <dbReference type="SAM" id="MobiDB-lite"/>
    </source>
</evidence>
<dbReference type="GO" id="GO:0061512">
    <property type="term" value="P:protein localization to cilium"/>
    <property type="evidence" value="ECO:0007669"/>
    <property type="project" value="TreeGrafter"/>
</dbReference>
<dbReference type="Pfam" id="PF01167">
    <property type="entry name" value="Tub"/>
    <property type="match status" value="1"/>
</dbReference>
<dbReference type="PANTHER" id="PTHR16517">
    <property type="entry name" value="TUBBY-RELATED"/>
    <property type="match status" value="1"/>
</dbReference>
<dbReference type="PANTHER" id="PTHR16517:SF7">
    <property type="entry name" value="PROTEIN KING TUBBY"/>
    <property type="match status" value="1"/>
</dbReference>
<comment type="similarity">
    <text evidence="1">Belongs to the TUB family.</text>
</comment>
<dbReference type="GO" id="GO:0005929">
    <property type="term" value="C:cilium"/>
    <property type="evidence" value="ECO:0007669"/>
    <property type="project" value="TreeGrafter"/>
</dbReference>
<gene>
    <name evidence="4" type="ORF">M427DRAFT_28593</name>
</gene>
<keyword evidence="5" id="KW-1185">Reference proteome</keyword>
<dbReference type="OrthoDB" id="8775810at2759"/>
<evidence type="ECO:0000259" key="3">
    <source>
        <dbReference type="Pfam" id="PF01167"/>
    </source>
</evidence>
<feature type="compositionally biased region" description="Basic and acidic residues" evidence="2">
    <location>
        <begin position="169"/>
        <end position="182"/>
    </location>
</feature>
<name>A0A139AUF1_GONPJ</name>
<proteinExistence type="inferred from homology"/>
<reference evidence="4 5" key="1">
    <citation type="journal article" date="2015" name="Genome Biol. Evol.">
        <title>Phylogenomic analyses indicate that early fungi evolved digesting cell walls of algal ancestors of land plants.</title>
        <authorList>
            <person name="Chang Y."/>
            <person name="Wang S."/>
            <person name="Sekimoto S."/>
            <person name="Aerts A.L."/>
            <person name="Choi C."/>
            <person name="Clum A."/>
            <person name="LaButti K.M."/>
            <person name="Lindquist E.A."/>
            <person name="Yee Ngan C."/>
            <person name="Ohm R.A."/>
            <person name="Salamov A.A."/>
            <person name="Grigoriev I.V."/>
            <person name="Spatafora J.W."/>
            <person name="Berbee M.L."/>
        </authorList>
    </citation>
    <scope>NUCLEOTIDE SEQUENCE [LARGE SCALE GENOMIC DNA]</scope>
    <source>
        <strain evidence="4 5">JEL478</strain>
    </source>
</reference>
<evidence type="ECO:0000313" key="5">
    <source>
        <dbReference type="Proteomes" id="UP000070544"/>
    </source>
</evidence>
<dbReference type="Gene3D" id="3.20.90.10">
    <property type="entry name" value="Tubby Protein, Chain A"/>
    <property type="match status" value="1"/>
</dbReference>
<dbReference type="InterPro" id="IPR000007">
    <property type="entry name" value="Tubby_C"/>
</dbReference>
<dbReference type="EMBL" id="KQ965736">
    <property type="protein sequence ID" value="KXS20334.1"/>
    <property type="molecule type" value="Genomic_DNA"/>
</dbReference>
<dbReference type="STRING" id="1344416.A0A139AUF1"/>
<feature type="domain" description="Tubby C-terminal" evidence="3">
    <location>
        <begin position="81"/>
        <end position="313"/>
    </location>
</feature>
<accession>A0A139AUF1</accession>
<dbReference type="AlphaFoldDB" id="A0A139AUF1"/>
<dbReference type="InterPro" id="IPR025659">
    <property type="entry name" value="Tubby-like_C"/>
</dbReference>
<evidence type="ECO:0000256" key="1">
    <source>
        <dbReference type="ARBA" id="ARBA00007129"/>
    </source>
</evidence>
<feature type="region of interest" description="Disordered" evidence="2">
    <location>
        <begin position="1"/>
        <end position="20"/>
    </location>
</feature>
<feature type="region of interest" description="Disordered" evidence="2">
    <location>
        <begin position="167"/>
        <end position="201"/>
    </location>
</feature>
<dbReference type="SUPFAM" id="SSF54518">
    <property type="entry name" value="Tubby C-terminal domain-like"/>
    <property type="match status" value="1"/>
</dbReference>
<evidence type="ECO:0000313" key="4">
    <source>
        <dbReference type="EMBL" id="KXS20334.1"/>
    </source>
</evidence>
<protein>
    <submittedName>
        <fullName evidence="4">Tub-domain-containing protein</fullName>
    </submittedName>
</protein>
<sequence length="317" mass="34621">MATHETAAFDDSGSEDDDIDFAPIVAGESSSAAAAPVRPSLPQAMSEEVLNAPVAPLPATATATAAAPTVETVSFDRRWIMNPVPQGKKVLCKIVRHKEGIERIYPSYELFIEEPDESLTFVLAARKRKKSKSSNYVITTTRITSTKAKENVVAKVRSNFLGTEFTVYDDGRNPSPRKESRSRSGSGAGSGSGSGSRETQQGELRAELAAVLYEHNILGFKGPRKVRVLLPGMSTTGDQIVIRPEQPTQTLISRYRHTKDPEILELHNKSPQWNEETQSYVLNFNGRVQLASVKNFQVVSDHDRGYECLGAGKGTDA</sequence>
<dbReference type="OMA" id="VDEWHEE"/>